<name>A0A4D6KIR7_9EURY</name>
<dbReference type="Proteomes" id="UP000297053">
    <property type="component" value="Chromosome"/>
</dbReference>
<sequence length="76" mass="8009">MVQPSVTDEDRRSFLLKFRVGFALFVGVSMALVALNVSASLPTIGGAGVAGTVAGAVLGWWVFPDSVALGFVNRRR</sequence>
<dbReference type="EMBL" id="WOYG01000001">
    <property type="protein sequence ID" value="NLV10402.1"/>
    <property type="molecule type" value="Genomic_DNA"/>
</dbReference>
<dbReference type="OrthoDB" id="330458at2157"/>
<keyword evidence="1" id="KW-0812">Transmembrane</keyword>
<protein>
    <submittedName>
        <fullName evidence="3">Uncharacterized protein</fullName>
    </submittedName>
</protein>
<feature type="transmembrane region" description="Helical" evidence="1">
    <location>
        <begin position="20"/>
        <end position="41"/>
    </location>
</feature>
<keyword evidence="1" id="KW-0472">Membrane</keyword>
<evidence type="ECO:0000313" key="2">
    <source>
        <dbReference type="EMBL" id="NLV10402.1"/>
    </source>
</evidence>
<reference evidence="3 4" key="1">
    <citation type="submission" date="2019-04" db="EMBL/GenBank/DDBJ databases">
        <title>Complete genome sequence of Arthrobacter sp. ZXY-2 associated with effective atrazine degradation and salt adaptation.</title>
        <authorList>
            <person name="Zhao X."/>
        </authorList>
    </citation>
    <scope>NUCLEOTIDE SEQUENCE [LARGE SCALE GENOMIC DNA]</scope>
    <source>
        <strain evidence="3">JP60</strain>
        <strain evidence="4">ZP60</strain>
    </source>
</reference>
<proteinExistence type="predicted"/>
<dbReference type="GeneID" id="94361760"/>
<dbReference type="KEGG" id="halz:E5139_13665"/>
<dbReference type="Proteomes" id="UP000608662">
    <property type="component" value="Unassembled WGS sequence"/>
</dbReference>
<keyword evidence="1" id="KW-1133">Transmembrane helix</keyword>
<dbReference type="AlphaFoldDB" id="A0A4D6KIR7"/>
<reference evidence="2" key="3">
    <citation type="submission" date="2019-12" db="EMBL/GenBank/DDBJ databases">
        <title>Whole-genome sequence of Halomicrobium mukohataei pws1.</title>
        <authorList>
            <person name="Verma D.K."/>
            <person name="Gopal K."/>
            <person name="Prasad E.S."/>
        </authorList>
    </citation>
    <scope>NUCLEOTIDE SEQUENCE</scope>
    <source>
        <strain evidence="2">Pws1</strain>
    </source>
</reference>
<feature type="transmembrane region" description="Helical" evidence="1">
    <location>
        <begin position="47"/>
        <end position="72"/>
    </location>
</feature>
<reference evidence="3 4" key="2">
    <citation type="submission" date="2019-04" db="EMBL/GenBank/DDBJ databases">
        <authorList>
            <person name="Yang S."/>
            <person name="Wei W."/>
        </authorList>
    </citation>
    <scope>NUCLEOTIDE SEQUENCE [LARGE SCALE GENOMIC DNA]</scope>
    <source>
        <strain evidence="3">JP60</strain>
        <strain evidence="4">ZP60</strain>
    </source>
</reference>
<dbReference type="RefSeq" id="WP_015763059.1">
    <property type="nucleotide sequence ID" value="NZ_CP039375.1"/>
</dbReference>
<evidence type="ECO:0000256" key="1">
    <source>
        <dbReference type="SAM" id="Phobius"/>
    </source>
</evidence>
<accession>A0A4D6KIR7</accession>
<evidence type="ECO:0000313" key="4">
    <source>
        <dbReference type="Proteomes" id="UP000297053"/>
    </source>
</evidence>
<dbReference type="OMA" id="LAWYIIP"/>
<gene>
    <name evidence="3" type="ORF">E5139_13665</name>
    <name evidence="2" type="ORF">GOC74_10730</name>
</gene>
<organism evidence="3 4">
    <name type="scientific">Halomicrobium mukohataei</name>
    <dbReference type="NCBI Taxonomy" id="57705"/>
    <lineage>
        <taxon>Archaea</taxon>
        <taxon>Methanobacteriati</taxon>
        <taxon>Methanobacteriota</taxon>
        <taxon>Stenosarchaea group</taxon>
        <taxon>Halobacteria</taxon>
        <taxon>Halobacteriales</taxon>
        <taxon>Haloarculaceae</taxon>
        <taxon>Halomicrobium</taxon>
    </lineage>
</organism>
<evidence type="ECO:0000313" key="3">
    <source>
        <dbReference type="EMBL" id="QCD66639.1"/>
    </source>
</evidence>
<dbReference type="EMBL" id="CP039375">
    <property type="protein sequence ID" value="QCD66639.1"/>
    <property type="molecule type" value="Genomic_DNA"/>
</dbReference>